<dbReference type="EMBL" id="SMBT01000030">
    <property type="protein sequence ID" value="TCU80270.1"/>
    <property type="molecule type" value="Genomic_DNA"/>
</dbReference>
<dbReference type="Proteomes" id="UP000255108">
    <property type="component" value="Unassembled WGS sequence"/>
</dbReference>
<dbReference type="AlphaFoldDB" id="A0A377Q8L0"/>
<dbReference type="Proteomes" id="UP000295794">
    <property type="component" value="Unassembled WGS sequence"/>
</dbReference>
<organism evidence="1 3">
    <name type="scientific">Iodobacter fluviatilis</name>
    <dbReference type="NCBI Taxonomy" id="537"/>
    <lineage>
        <taxon>Bacteria</taxon>
        <taxon>Pseudomonadati</taxon>
        <taxon>Pseudomonadota</taxon>
        <taxon>Betaproteobacteria</taxon>
        <taxon>Neisseriales</taxon>
        <taxon>Chitinibacteraceae</taxon>
        <taxon>Iodobacter</taxon>
    </lineage>
</organism>
<accession>A0A377Q8L0</accession>
<evidence type="ECO:0000313" key="1">
    <source>
        <dbReference type="EMBL" id="STQ90191.1"/>
    </source>
</evidence>
<protein>
    <submittedName>
        <fullName evidence="1">Uncharacterized protein</fullName>
    </submittedName>
</protein>
<dbReference type="RefSeq" id="WP_132038792.1">
    <property type="nucleotide sequence ID" value="NZ_CAWOLO010000030.1"/>
</dbReference>
<keyword evidence="4" id="KW-1185">Reference proteome</keyword>
<evidence type="ECO:0000313" key="4">
    <source>
        <dbReference type="Proteomes" id="UP000295794"/>
    </source>
</evidence>
<dbReference type="EMBL" id="UGHR01000001">
    <property type="protein sequence ID" value="STQ90191.1"/>
    <property type="molecule type" value="Genomic_DNA"/>
</dbReference>
<proteinExistence type="predicted"/>
<evidence type="ECO:0000313" key="2">
    <source>
        <dbReference type="EMBL" id="TCU80270.1"/>
    </source>
</evidence>
<evidence type="ECO:0000313" key="3">
    <source>
        <dbReference type="Proteomes" id="UP000255108"/>
    </source>
</evidence>
<gene>
    <name evidence="2" type="ORF">EV682_1309</name>
    <name evidence="1" type="ORF">NCTC11159_01254</name>
</gene>
<reference evidence="1 3" key="1">
    <citation type="submission" date="2018-06" db="EMBL/GenBank/DDBJ databases">
        <authorList>
            <consortium name="Pathogen Informatics"/>
            <person name="Doyle S."/>
        </authorList>
    </citation>
    <scope>NUCLEOTIDE SEQUENCE [LARGE SCALE GENOMIC DNA]</scope>
    <source>
        <strain evidence="1 3">NCTC11159</strain>
    </source>
</reference>
<name>A0A377Q8L0_9NEIS</name>
<sequence>MSAFKVMPINLQPPSRQAMPSGIQDLATRAAARLANVELPPSRIHAGAAGKISNVLSTTTPEGPKQILYEKLYAELENKFAAATKLGRPLTFNEIISFAKSMQGPDGQLAFPRTVDLQSAFTFCKGRAKAGDGQKAPMTQLEGLLLGVCTQLTATAYFFDRFSDMTFFPDEDNGGIKLESDW</sequence>
<dbReference type="OrthoDB" id="9180151at2"/>
<reference evidence="2 4" key="2">
    <citation type="submission" date="2019-03" db="EMBL/GenBank/DDBJ databases">
        <title>Genomic Encyclopedia of Type Strains, Phase IV (KMG-IV): sequencing the most valuable type-strain genomes for metagenomic binning, comparative biology and taxonomic classification.</title>
        <authorList>
            <person name="Goeker M."/>
        </authorList>
    </citation>
    <scope>NUCLEOTIDE SEQUENCE [LARGE SCALE GENOMIC DNA]</scope>
    <source>
        <strain evidence="2 4">DSM 3764</strain>
    </source>
</reference>